<evidence type="ECO:0000313" key="11">
    <source>
        <dbReference type="Proteomes" id="UP000230922"/>
    </source>
</evidence>
<dbReference type="Gene3D" id="3.90.1640.30">
    <property type="match status" value="1"/>
</dbReference>
<dbReference type="InterPro" id="IPR001667">
    <property type="entry name" value="DDH_dom"/>
</dbReference>
<keyword evidence="3" id="KW-0540">Nuclease</keyword>
<proteinExistence type="inferred from homology"/>
<comment type="caution">
    <text evidence="10">The sequence shown here is derived from an EMBL/GenBank/DDBJ whole genome shotgun (WGS) entry which is preliminary data.</text>
</comment>
<dbReference type="InterPro" id="IPR051673">
    <property type="entry name" value="SSDNA_exonuclease_RecJ"/>
</dbReference>
<evidence type="ECO:0000259" key="8">
    <source>
        <dbReference type="Pfam" id="PF02272"/>
    </source>
</evidence>
<keyword evidence="4" id="KW-0378">Hydrolase</keyword>
<evidence type="ECO:0000256" key="3">
    <source>
        <dbReference type="ARBA" id="ARBA00022722"/>
    </source>
</evidence>
<dbReference type="InterPro" id="IPR004610">
    <property type="entry name" value="RecJ"/>
</dbReference>
<feature type="coiled-coil region" evidence="6">
    <location>
        <begin position="339"/>
        <end position="366"/>
    </location>
</feature>
<sequence>MFKNWKLKPKIPPELLKSYPNLHPVVAQLLYNRGLLENGQYKEFLEAGYEGLNDPFLFKDMQKATERIWKAIDNNQKITIYGDYDADAVTANAVLRQAFYYLGFENVNSYIPDRFTEGYGVNLEALSKIKDDGTKLVITVDCGTNSAQAAKWCFENGMDFIITDHHEIIGDAPEFFALVNPKNRGDNYPDANITGVGVAFKMVQALLSDEIRVQSRFNQLFSPEGTFGHSSPILGRVNGYVKGYEKWLLDLVAIGTVADCHSLTGENRIFVKYGLKVLGKTKWPGLKALFVTAKLDFLKKGPSVYTLGFVLAPRLNAAGRLEHAGIALDLLLEKEYSQALEKAAELENINRRRQNLTLQVVSEAKEQALKINDRKFLVVMGDDWPQGVVGLAAGRLADEFKKPVIVLTKLGEEAVGSARTAGDYNVVEALKYAAQHLIAFGGHIQAAGLTLKTKEFKNFYKKLLEHADKHINSNVSHDVLELEASLLPEHLSLEVVEEISRLEPFGVGNPPPKFLIEDLKLELIKKVGNGGLHVQMRLRSGGKLHSAIWFRAGERAAGFSPGDLLSVVCELTEDSWNGNSNLKLKIAEVGK</sequence>
<keyword evidence="5 10" id="KW-0269">Exonuclease</keyword>
<dbReference type="GO" id="GO:0006281">
    <property type="term" value="P:DNA repair"/>
    <property type="evidence" value="ECO:0007669"/>
    <property type="project" value="InterPro"/>
</dbReference>
<protein>
    <recommendedName>
        <fullName evidence="2">Single-stranded-DNA-specific exonuclease RecJ</fullName>
    </recommendedName>
</protein>
<dbReference type="PANTHER" id="PTHR30255:SF2">
    <property type="entry name" value="SINGLE-STRANDED-DNA-SPECIFIC EXONUCLEASE RECJ"/>
    <property type="match status" value="1"/>
</dbReference>
<dbReference type="GO" id="GO:0003676">
    <property type="term" value="F:nucleic acid binding"/>
    <property type="evidence" value="ECO:0007669"/>
    <property type="project" value="InterPro"/>
</dbReference>
<dbReference type="NCBIfam" id="TIGR00644">
    <property type="entry name" value="recJ"/>
    <property type="match status" value="1"/>
</dbReference>
<feature type="domain" description="RecJ OB" evidence="9">
    <location>
        <begin position="484"/>
        <end position="587"/>
    </location>
</feature>
<comment type="similarity">
    <text evidence="1">Belongs to the RecJ family.</text>
</comment>
<dbReference type="Pfam" id="PF02272">
    <property type="entry name" value="DHHA1"/>
    <property type="match status" value="1"/>
</dbReference>
<feature type="domain" description="DHHA1" evidence="8">
    <location>
        <begin position="375"/>
        <end position="464"/>
    </location>
</feature>
<evidence type="ECO:0000256" key="5">
    <source>
        <dbReference type="ARBA" id="ARBA00022839"/>
    </source>
</evidence>
<evidence type="ECO:0000256" key="6">
    <source>
        <dbReference type="SAM" id="Coils"/>
    </source>
</evidence>
<dbReference type="EMBL" id="PFAK01000025">
    <property type="protein sequence ID" value="PIR96352.1"/>
    <property type="molecule type" value="Genomic_DNA"/>
</dbReference>
<dbReference type="Pfam" id="PF01368">
    <property type="entry name" value="DHH"/>
    <property type="match status" value="1"/>
</dbReference>
<dbReference type="InterPro" id="IPR003156">
    <property type="entry name" value="DHHA1_dom"/>
</dbReference>
<dbReference type="PANTHER" id="PTHR30255">
    <property type="entry name" value="SINGLE-STRANDED-DNA-SPECIFIC EXONUCLEASE RECJ"/>
    <property type="match status" value="1"/>
</dbReference>
<evidence type="ECO:0000256" key="2">
    <source>
        <dbReference type="ARBA" id="ARBA00019841"/>
    </source>
</evidence>
<feature type="domain" description="DDH" evidence="7">
    <location>
        <begin position="77"/>
        <end position="207"/>
    </location>
</feature>
<gene>
    <name evidence="10" type="primary">recJ</name>
    <name evidence="10" type="ORF">COT92_01570</name>
</gene>
<accession>A0A2H0VB80</accession>
<reference evidence="11" key="1">
    <citation type="submission" date="2017-09" db="EMBL/GenBank/DDBJ databases">
        <title>Depth-based differentiation of microbial function through sediment-hosted aquifers and enrichment of novel symbionts in the deep terrestrial subsurface.</title>
        <authorList>
            <person name="Probst A.J."/>
            <person name="Ladd B."/>
            <person name="Jarett J.K."/>
            <person name="Geller-Mcgrath D.E."/>
            <person name="Sieber C.M.K."/>
            <person name="Emerson J.B."/>
            <person name="Anantharaman K."/>
            <person name="Thomas B.C."/>
            <person name="Malmstrom R."/>
            <person name="Stieglmeier M."/>
            <person name="Klingl A."/>
            <person name="Woyke T."/>
            <person name="Ryan C.M."/>
            <person name="Banfield J.F."/>
        </authorList>
    </citation>
    <scope>NUCLEOTIDE SEQUENCE [LARGE SCALE GENOMIC DNA]</scope>
</reference>
<dbReference type="GO" id="GO:0008409">
    <property type="term" value="F:5'-3' exonuclease activity"/>
    <property type="evidence" value="ECO:0007669"/>
    <property type="project" value="InterPro"/>
</dbReference>
<dbReference type="Gene3D" id="3.10.310.30">
    <property type="match status" value="1"/>
</dbReference>
<keyword evidence="6" id="KW-0175">Coiled coil</keyword>
<organism evidence="10 11">
    <name type="scientific">Candidatus Doudnabacteria bacterium CG10_big_fil_rev_8_21_14_0_10_42_18</name>
    <dbReference type="NCBI Taxonomy" id="1974552"/>
    <lineage>
        <taxon>Bacteria</taxon>
        <taxon>Candidatus Doudnaibacteriota</taxon>
    </lineage>
</organism>
<dbReference type="AlphaFoldDB" id="A0A2H0VB80"/>
<dbReference type="InterPro" id="IPR041122">
    <property type="entry name" value="RecJ_OB"/>
</dbReference>
<name>A0A2H0VB80_9BACT</name>
<evidence type="ECO:0000259" key="9">
    <source>
        <dbReference type="Pfam" id="PF17768"/>
    </source>
</evidence>
<evidence type="ECO:0000256" key="1">
    <source>
        <dbReference type="ARBA" id="ARBA00005915"/>
    </source>
</evidence>
<dbReference type="GO" id="GO:0006310">
    <property type="term" value="P:DNA recombination"/>
    <property type="evidence" value="ECO:0007669"/>
    <property type="project" value="InterPro"/>
</dbReference>
<dbReference type="SUPFAM" id="SSF64182">
    <property type="entry name" value="DHH phosphoesterases"/>
    <property type="match status" value="1"/>
</dbReference>
<dbReference type="Pfam" id="PF17768">
    <property type="entry name" value="RecJ_OB"/>
    <property type="match status" value="1"/>
</dbReference>
<evidence type="ECO:0000313" key="10">
    <source>
        <dbReference type="EMBL" id="PIR96352.1"/>
    </source>
</evidence>
<evidence type="ECO:0000256" key="4">
    <source>
        <dbReference type="ARBA" id="ARBA00022801"/>
    </source>
</evidence>
<dbReference type="Proteomes" id="UP000230922">
    <property type="component" value="Unassembled WGS sequence"/>
</dbReference>
<dbReference type="InterPro" id="IPR038763">
    <property type="entry name" value="DHH_sf"/>
</dbReference>
<evidence type="ECO:0000259" key="7">
    <source>
        <dbReference type="Pfam" id="PF01368"/>
    </source>
</evidence>